<comment type="caution">
    <text evidence="2">The sequence shown here is derived from an EMBL/GenBank/DDBJ whole genome shotgun (WGS) entry which is preliminary data.</text>
</comment>
<dbReference type="Pfam" id="PF11195">
    <property type="entry name" value="Tad2-like"/>
    <property type="match status" value="1"/>
</dbReference>
<dbReference type="Proteomes" id="UP000721415">
    <property type="component" value="Unassembled WGS sequence"/>
</dbReference>
<accession>A0ABS0LQV9</accession>
<dbReference type="InterPro" id="IPR021361">
    <property type="entry name" value="Tad2-like_dom"/>
</dbReference>
<reference evidence="2 3" key="1">
    <citation type="submission" date="2020-07" db="EMBL/GenBank/DDBJ databases">
        <title>Facklamia lactis sp. nov., isolated from raw milk.</title>
        <authorList>
            <person name="Doll E.V."/>
            <person name="Huptas C."/>
            <person name="Staib L."/>
            <person name="Wenning M."/>
            <person name="Scherer S."/>
        </authorList>
    </citation>
    <scope>NUCLEOTIDE SEQUENCE [LARGE SCALE GENOMIC DNA]</scope>
    <source>
        <strain evidence="2 3">DSM 111018</strain>
    </source>
</reference>
<evidence type="ECO:0000313" key="2">
    <source>
        <dbReference type="EMBL" id="MBG9986412.1"/>
    </source>
</evidence>
<name>A0ABS0LQV9_9LACT</name>
<feature type="domain" description="Thoeris anti-defense 2-like" evidence="1">
    <location>
        <begin position="1"/>
        <end position="72"/>
    </location>
</feature>
<keyword evidence="3" id="KW-1185">Reference proteome</keyword>
<proteinExistence type="predicted"/>
<evidence type="ECO:0000313" key="3">
    <source>
        <dbReference type="Proteomes" id="UP000721415"/>
    </source>
</evidence>
<protein>
    <submittedName>
        <fullName evidence="2">DUF2829 domain-containing protein</fullName>
    </submittedName>
</protein>
<gene>
    <name evidence="2" type="ORF">HZY91_05835</name>
</gene>
<sequence length="74" mass="8428">MTFESILPLIKKGQKAVRLGWSGAEDYIFLVKDTQILQQETTPFLMIQVQGEGLSMFQPTVCDILATDWEIVHE</sequence>
<dbReference type="EMBL" id="JACBXQ010000003">
    <property type="protein sequence ID" value="MBG9986412.1"/>
    <property type="molecule type" value="Genomic_DNA"/>
</dbReference>
<dbReference type="RefSeq" id="WP_197115335.1">
    <property type="nucleotide sequence ID" value="NZ_JACBXQ010000003.1"/>
</dbReference>
<organism evidence="2 3">
    <name type="scientific">Facklamia lactis</name>
    <dbReference type="NCBI Taxonomy" id="2749967"/>
    <lineage>
        <taxon>Bacteria</taxon>
        <taxon>Bacillati</taxon>
        <taxon>Bacillota</taxon>
        <taxon>Bacilli</taxon>
        <taxon>Lactobacillales</taxon>
        <taxon>Aerococcaceae</taxon>
        <taxon>Facklamia</taxon>
    </lineage>
</organism>
<evidence type="ECO:0000259" key="1">
    <source>
        <dbReference type="Pfam" id="PF11195"/>
    </source>
</evidence>